<name>A0A937KGH0_9BACT</name>
<feature type="domain" description="Nitroreductase" evidence="7">
    <location>
        <begin position="8"/>
        <end position="185"/>
    </location>
</feature>
<dbReference type="PANTHER" id="PTHR43673:SF2">
    <property type="entry name" value="NITROREDUCTASE"/>
    <property type="match status" value="1"/>
</dbReference>
<evidence type="ECO:0000256" key="3">
    <source>
        <dbReference type="ARBA" id="ARBA00022630"/>
    </source>
</evidence>
<comment type="caution">
    <text evidence="8">The sequence shown here is derived from an EMBL/GenBank/DDBJ whole genome shotgun (WGS) entry which is preliminary data.</text>
</comment>
<dbReference type="Gene3D" id="3.40.109.10">
    <property type="entry name" value="NADH Oxidase"/>
    <property type="match status" value="1"/>
</dbReference>
<keyword evidence="4" id="KW-0288">FMN</keyword>
<comment type="cofactor">
    <cofactor evidence="1">
        <name>FMN</name>
        <dbReference type="ChEBI" id="CHEBI:58210"/>
    </cofactor>
</comment>
<dbReference type="CDD" id="cd02149">
    <property type="entry name" value="NfsB-like"/>
    <property type="match status" value="1"/>
</dbReference>
<dbReference type="EMBL" id="JAEUGD010000066">
    <property type="protein sequence ID" value="MBL6449405.1"/>
    <property type="molecule type" value="Genomic_DNA"/>
</dbReference>
<evidence type="ECO:0000256" key="6">
    <source>
        <dbReference type="ARBA" id="ARBA00023002"/>
    </source>
</evidence>
<protein>
    <submittedName>
        <fullName evidence="8">NAD(P)H-dependent oxidoreductase</fullName>
    </submittedName>
</protein>
<accession>A0A937KGH0</accession>
<dbReference type="InterPro" id="IPR000415">
    <property type="entry name" value="Nitroreductase-like"/>
</dbReference>
<dbReference type="SUPFAM" id="SSF55469">
    <property type="entry name" value="FMN-dependent nitroreductase-like"/>
    <property type="match status" value="1"/>
</dbReference>
<evidence type="ECO:0000259" key="7">
    <source>
        <dbReference type="Pfam" id="PF00881"/>
    </source>
</evidence>
<dbReference type="InterPro" id="IPR029479">
    <property type="entry name" value="Nitroreductase"/>
</dbReference>
<comment type="similarity">
    <text evidence="2">Belongs to the nitroreductase family.</text>
</comment>
<dbReference type="InterPro" id="IPR033878">
    <property type="entry name" value="NfsB-like"/>
</dbReference>
<gene>
    <name evidence="8" type="ORF">JMN32_24045</name>
</gene>
<evidence type="ECO:0000256" key="1">
    <source>
        <dbReference type="ARBA" id="ARBA00001917"/>
    </source>
</evidence>
<dbReference type="GO" id="GO:0016491">
    <property type="term" value="F:oxidoreductase activity"/>
    <property type="evidence" value="ECO:0007669"/>
    <property type="project" value="UniProtKB-KW"/>
</dbReference>
<keyword evidence="6" id="KW-0560">Oxidoreductase</keyword>
<keyword evidence="9" id="KW-1185">Reference proteome</keyword>
<evidence type="ECO:0000313" key="8">
    <source>
        <dbReference type="EMBL" id="MBL6449405.1"/>
    </source>
</evidence>
<evidence type="ECO:0000256" key="4">
    <source>
        <dbReference type="ARBA" id="ARBA00022643"/>
    </source>
</evidence>
<reference evidence="8" key="1">
    <citation type="submission" date="2021-01" db="EMBL/GenBank/DDBJ databases">
        <title>Fulvivirga kasyanovii gen. nov., sp nov., a novel member of the phylum Bacteroidetes isolated from seawater in a mussel farm.</title>
        <authorList>
            <person name="Zhao L.-H."/>
            <person name="Wang Z.-J."/>
        </authorList>
    </citation>
    <scope>NUCLEOTIDE SEQUENCE</scope>
    <source>
        <strain evidence="8">29W222</strain>
    </source>
</reference>
<keyword evidence="5" id="KW-0521">NADP</keyword>
<organism evidence="8 9">
    <name type="scientific">Fulvivirga marina</name>
    <dbReference type="NCBI Taxonomy" id="2494733"/>
    <lineage>
        <taxon>Bacteria</taxon>
        <taxon>Pseudomonadati</taxon>
        <taxon>Bacteroidota</taxon>
        <taxon>Cytophagia</taxon>
        <taxon>Cytophagales</taxon>
        <taxon>Fulvivirgaceae</taxon>
        <taxon>Fulvivirga</taxon>
    </lineage>
</organism>
<keyword evidence="3" id="KW-0285">Flavoprotein</keyword>
<dbReference type="PANTHER" id="PTHR43673">
    <property type="entry name" value="NAD(P)H NITROREDUCTASE YDGI-RELATED"/>
    <property type="match status" value="1"/>
</dbReference>
<evidence type="ECO:0000313" key="9">
    <source>
        <dbReference type="Proteomes" id="UP000614216"/>
    </source>
</evidence>
<dbReference type="AlphaFoldDB" id="A0A937KGH0"/>
<dbReference type="Pfam" id="PF00881">
    <property type="entry name" value="Nitroreductase"/>
    <property type="match status" value="1"/>
</dbReference>
<dbReference type="Proteomes" id="UP000614216">
    <property type="component" value="Unassembled WGS sequence"/>
</dbReference>
<sequence length="209" mass="23912">MQLIKDLEWRYATKKFDSSKKVSDADLETIKRAVQLSASSYGLQLYKVLIIEDMTLREKLKPASWGQSQITEASHLFVFCSYTYVHDNHINDYMKLHALSRKVSLDTVQGYGNFIKEKIAEKSETERQEWMVRQTYLALGNLLSACAALKIDTCPMEGFEADKYNEILGLTEEGLHVSVIAPIGYRAADDKAQLISKTRKPFQTLFETR</sequence>
<evidence type="ECO:0000256" key="2">
    <source>
        <dbReference type="ARBA" id="ARBA00007118"/>
    </source>
</evidence>
<dbReference type="RefSeq" id="WP_202858931.1">
    <property type="nucleotide sequence ID" value="NZ_JAEUGD010000066.1"/>
</dbReference>
<proteinExistence type="inferred from homology"/>
<evidence type="ECO:0000256" key="5">
    <source>
        <dbReference type="ARBA" id="ARBA00022857"/>
    </source>
</evidence>